<evidence type="ECO:0008006" key="4">
    <source>
        <dbReference type="Google" id="ProtNLM"/>
    </source>
</evidence>
<gene>
    <name evidence="2" type="ORF">GPM19_10385</name>
</gene>
<keyword evidence="3" id="KW-1185">Reference proteome</keyword>
<sequence>MDGSAIGLAIWLPKKQTMVLQLQVTGRHPLACVKHGIPILLREDRGFDSQAHLALLERQAFLTRAADRDGQLLLEPEYELGRAGHWTHDGVEQPATSPALSARNAKLIACRTTPPSRG</sequence>
<dbReference type="Proteomes" id="UP000437638">
    <property type="component" value="Unassembled WGS sequence"/>
</dbReference>
<comment type="caution">
    <text evidence="2">The sequence shown here is derived from an EMBL/GenBank/DDBJ whole genome shotgun (WGS) entry which is preliminary data.</text>
</comment>
<evidence type="ECO:0000256" key="1">
    <source>
        <dbReference type="SAM" id="MobiDB-lite"/>
    </source>
</evidence>
<name>A0A7X3H140_9GAMM</name>
<protein>
    <recommendedName>
        <fullName evidence="4">Transposase DDE domain-containing protein</fullName>
    </recommendedName>
</protein>
<organism evidence="2 3">
    <name type="scientific">Vreelandella zhuhanensis</name>
    <dbReference type="NCBI Taxonomy" id="2684210"/>
    <lineage>
        <taxon>Bacteria</taxon>
        <taxon>Pseudomonadati</taxon>
        <taxon>Pseudomonadota</taxon>
        <taxon>Gammaproteobacteria</taxon>
        <taxon>Oceanospirillales</taxon>
        <taxon>Halomonadaceae</taxon>
        <taxon>Vreelandella</taxon>
    </lineage>
</organism>
<accession>A0A7X3H140</accession>
<evidence type="ECO:0000313" key="3">
    <source>
        <dbReference type="Proteomes" id="UP000437638"/>
    </source>
</evidence>
<evidence type="ECO:0000313" key="2">
    <source>
        <dbReference type="EMBL" id="MWJ28608.1"/>
    </source>
</evidence>
<feature type="region of interest" description="Disordered" evidence="1">
    <location>
        <begin position="87"/>
        <end position="118"/>
    </location>
</feature>
<dbReference type="AlphaFoldDB" id="A0A7X3H140"/>
<proteinExistence type="predicted"/>
<reference evidence="2 3" key="1">
    <citation type="submission" date="2019-12" db="EMBL/GenBank/DDBJ databases">
        <title>Halomonas rutogse sp. nov. isolated from two lakes on Tibetan Plateau.</title>
        <authorList>
            <person name="Gao P."/>
        </authorList>
    </citation>
    <scope>NUCLEOTIDE SEQUENCE [LARGE SCALE GENOMIC DNA]</scope>
    <source>
        <strain evidence="2 3">ZH2S</strain>
    </source>
</reference>
<dbReference type="RefSeq" id="WP_202114801.1">
    <property type="nucleotide sequence ID" value="NZ_WTKP01000006.1"/>
</dbReference>
<dbReference type="EMBL" id="WTKP01000006">
    <property type="protein sequence ID" value="MWJ28608.1"/>
    <property type="molecule type" value="Genomic_DNA"/>
</dbReference>